<sequence>MFLLLIITLRFRIGKGVVKEKEIKLYTIISYSYLDYCISCPGIEPRKKHEFLLFIYLKKYLFLASPSDCSGQLDQGLHSGIVPPKAGRVVTGHPIDTSAQVYPSYYSGSYAHAVADIKVLPSGYLADTPEVALAKSAHFAEKAKASTAAAASPDTGDYPAYPSSPCKFTDAKNRAHVISLRHGGPARGLPKVAPLQHRDRMLYLTFPARCSLRGTIWKMYVAARWSPGGPSVYSIVVAHFTELGTTQSLFIGPCFKWSP</sequence>
<dbReference type="AlphaFoldDB" id="A0A8D8PR46"/>
<protein>
    <submittedName>
        <fullName evidence="2">Uncharacterized protein</fullName>
    </submittedName>
</protein>
<evidence type="ECO:0000256" key="1">
    <source>
        <dbReference type="SAM" id="SignalP"/>
    </source>
</evidence>
<reference evidence="2" key="1">
    <citation type="submission" date="2021-05" db="EMBL/GenBank/DDBJ databases">
        <authorList>
            <person name="Alioto T."/>
            <person name="Alioto T."/>
            <person name="Gomez Garrido J."/>
        </authorList>
    </citation>
    <scope>NUCLEOTIDE SEQUENCE</scope>
</reference>
<name>A0A8D8PR46_9HEMI</name>
<evidence type="ECO:0000313" key="2">
    <source>
        <dbReference type="EMBL" id="CAG6610298.1"/>
    </source>
</evidence>
<accession>A0A8D8PR46</accession>
<organism evidence="2">
    <name type="scientific">Cacopsylla melanoneura</name>
    <dbReference type="NCBI Taxonomy" id="428564"/>
    <lineage>
        <taxon>Eukaryota</taxon>
        <taxon>Metazoa</taxon>
        <taxon>Ecdysozoa</taxon>
        <taxon>Arthropoda</taxon>
        <taxon>Hexapoda</taxon>
        <taxon>Insecta</taxon>
        <taxon>Pterygota</taxon>
        <taxon>Neoptera</taxon>
        <taxon>Paraneoptera</taxon>
        <taxon>Hemiptera</taxon>
        <taxon>Sternorrhyncha</taxon>
        <taxon>Psylloidea</taxon>
        <taxon>Psyllidae</taxon>
        <taxon>Psyllinae</taxon>
        <taxon>Cacopsylla</taxon>
    </lineage>
</organism>
<feature type="signal peptide" evidence="1">
    <location>
        <begin position="1"/>
        <end position="16"/>
    </location>
</feature>
<dbReference type="EMBL" id="HBUF01017868">
    <property type="protein sequence ID" value="CAG6610298.1"/>
    <property type="molecule type" value="Transcribed_RNA"/>
</dbReference>
<feature type="chain" id="PRO_5034291576" evidence="1">
    <location>
        <begin position="17"/>
        <end position="259"/>
    </location>
</feature>
<proteinExistence type="predicted"/>
<keyword evidence="1" id="KW-0732">Signal</keyword>